<keyword evidence="5 7" id="KW-1133">Transmembrane helix</keyword>
<keyword evidence="3" id="KW-1003">Cell membrane</keyword>
<dbReference type="PANTHER" id="PTHR30250:SF10">
    <property type="entry name" value="LIPOPOLYSACCHARIDE BIOSYNTHESIS PROTEIN WZXC"/>
    <property type="match status" value="1"/>
</dbReference>
<evidence type="ECO:0000256" key="5">
    <source>
        <dbReference type="ARBA" id="ARBA00022989"/>
    </source>
</evidence>
<comment type="similarity">
    <text evidence="2">Belongs to the polysaccharide synthase family.</text>
</comment>
<evidence type="ECO:0000256" key="7">
    <source>
        <dbReference type="SAM" id="Phobius"/>
    </source>
</evidence>
<feature type="transmembrane region" description="Helical" evidence="7">
    <location>
        <begin position="63"/>
        <end position="86"/>
    </location>
</feature>
<dbReference type="Proteomes" id="UP000017148">
    <property type="component" value="Unassembled WGS sequence"/>
</dbReference>
<evidence type="ECO:0000256" key="4">
    <source>
        <dbReference type="ARBA" id="ARBA00022692"/>
    </source>
</evidence>
<sequence>MVFVRVSEALINNGFGQAIIQKKSVTDNDLMTTFVLSVGASLILYLILFVSAPFVADFYNEPLLFRLLQVMGFVIVLDAFVVIQRVQFEKNLDFKTISKATVSSSIVGGLGALLCAIIGFGVWSLVCMMVLQKIVLAVMLWLHSSWKPRGAVSRESFIWNIVALAT</sequence>
<dbReference type="EMBL" id="ASJR01000031">
    <property type="protein sequence ID" value="ERP30808.1"/>
    <property type="molecule type" value="Genomic_DNA"/>
</dbReference>
<feature type="transmembrane region" description="Helical" evidence="7">
    <location>
        <begin position="106"/>
        <end position="131"/>
    </location>
</feature>
<gene>
    <name evidence="8" type="ORF">CALK_2333</name>
</gene>
<organism evidence="8 9">
    <name type="scientific">Chitinivibrio alkaliphilus ACht1</name>
    <dbReference type="NCBI Taxonomy" id="1313304"/>
    <lineage>
        <taxon>Bacteria</taxon>
        <taxon>Pseudomonadati</taxon>
        <taxon>Fibrobacterota</taxon>
        <taxon>Chitinivibrionia</taxon>
        <taxon>Chitinivibrionales</taxon>
        <taxon>Chitinivibrionaceae</taxon>
        <taxon>Chitinivibrio</taxon>
    </lineage>
</organism>
<dbReference type="eggNOG" id="COG2244">
    <property type="taxonomic scope" value="Bacteria"/>
</dbReference>
<comment type="subcellular location">
    <subcellularLocation>
        <location evidence="1">Cell membrane</location>
        <topology evidence="1">Multi-pass membrane protein</topology>
    </subcellularLocation>
</comment>
<evidence type="ECO:0000313" key="8">
    <source>
        <dbReference type="EMBL" id="ERP30808.1"/>
    </source>
</evidence>
<evidence type="ECO:0000256" key="6">
    <source>
        <dbReference type="ARBA" id="ARBA00023136"/>
    </source>
</evidence>
<comment type="caution">
    <text evidence="8">The sequence shown here is derived from an EMBL/GenBank/DDBJ whole genome shotgun (WGS) entry which is preliminary data.</text>
</comment>
<evidence type="ECO:0008006" key="10">
    <source>
        <dbReference type="Google" id="ProtNLM"/>
    </source>
</evidence>
<proteinExistence type="inferred from homology"/>
<dbReference type="GO" id="GO:0005886">
    <property type="term" value="C:plasma membrane"/>
    <property type="evidence" value="ECO:0007669"/>
    <property type="project" value="UniProtKB-SubCell"/>
</dbReference>
<reference evidence="8 9" key="1">
    <citation type="journal article" date="2013" name="Environ. Microbiol.">
        <title>Genome analysis of Chitinivibrio alkaliphilus gen. nov., sp. nov., a novel extremely haloalkaliphilic anaerobic chitinolytic bacterium from the candidate phylum Termite Group 3.</title>
        <authorList>
            <person name="Sorokin D.Y."/>
            <person name="Gumerov V.M."/>
            <person name="Rakitin A.L."/>
            <person name="Beletsky A.V."/>
            <person name="Damste J.S."/>
            <person name="Muyzer G."/>
            <person name="Mardanov A.V."/>
            <person name="Ravin N.V."/>
        </authorList>
    </citation>
    <scope>NUCLEOTIDE SEQUENCE [LARGE SCALE GENOMIC DNA]</scope>
    <source>
        <strain evidence="8 9">ACht1</strain>
    </source>
</reference>
<dbReference type="PANTHER" id="PTHR30250">
    <property type="entry name" value="PST FAMILY PREDICTED COLANIC ACID TRANSPORTER"/>
    <property type="match status" value="1"/>
</dbReference>
<dbReference type="InterPro" id="IPR050833">
    <property type="entry name" value="Poly_Biosynth_Transport"/>
</dbReference>
<keyword evidence="4 7" id="KW-0812">Transmembrane</keyword>
<dbReference type="Pfam" id="PF13440">
    <property type="entry name" value="Polysacc_synt_3"/>
    <property type="match status" value="1"/>
</dbReference>
<dbReference type="STRING" id="1313304.CALK_2333"/>
<name>U7D4B7_9BACT</name>
<protein>
    <recommendedName>
        <fullName evidence="10">Polysaccharide biosynthesis protein</fullName>
    </recommendedName>
</protein>
<evidence type="ECO:0000256" key="1">
    <source>
        <dbReference type="ARBA" id="ARBA00004651"/>
    </source>
</evidence>
<dbReference type="PATRIC" id="fig|1313304.3.peg.2223"/>
<evidence type="ECO:0000256" key="3">
    <source>
        <dbReference type="ARBA" id="ARBA00022475"/>
    </source>
</evidence>
<keyword evidence="9" id="KW-1185">Reference proteome</keyword>
<dbReference type="AlphaFoldDB" id="U7D4B7"/>
<feature type="transmembrane region" description="Helical" evidence="7">
    <location>
        <begin position="34"/>
        <end position="56"/>
    </location>
</feature>
<evidence type="ECO:0000313" key="9">
    <source>
        <dbReference type="Proteomes" id="UP000017148"/>
    </source>
</evidence>
<accession>U7D4B7</accession>
<evidence type="ECO:0000256" key="2">
    <source>
        <dbReference type="ARBA" id="ARBA00007430"/>
    </source>
</evidence>
<keyword evidence="6 7" id="KW-0472">Membrane</keyword>